<name>A0ABV3AIB5_9ACTN</name>
<keyword evidence="4" id="KW-1185">Reference proteome</keyword>
<evidence type="ECO:0000259" key="2">
    <source>
        <dbReference type="Pfam" id="PF21181"/>
    </source>
</evidence>
<gene>
    <name evidence="3" type="ORF">AB0H04_33405</name>
</gene>
<dbReference type="InterPro" id="IPR036514">
    <property type="entry name" value="SGNH_hydro_sf"/>
</dbReference>
<dbReference type="Proteomes" id="UP001551011">
    <property type="component" value="Unassembled WGS sequence"/>
</dbReference>
<dbReference type="SUPFAM" id="SSF52266">
    <property type="entry name" value="SGNH hydrolase"/>
    <property type="match status" value="1"/>
</dbReference>
<dbReference type="EMBL" id="JBFAEG010000029">
    <property type="protein sequence ID" value="MEU5711698.1"/>
    <property type="molecule type" value="Genomic_DNA"/>
</dbReference>
<feature type="compositionally biased region" description="Low complexity" evidence="1">
    <location>
        <begin position="284"/>
        <end position="293"/>
    </location>
</feature>
<evidence type="ECO:0000256" key="1">
    <source>
        <dbReference type="SAM" id="MobiDB-lite"/>
    </source>
</evidence>
<sequence>MHEIALADGPVLFRGALDLERRPGGGLLPRRLPAWTREQYPDAFMDFVAAMPSGVRLAFRTAARTLELDLLTTVRHFDGKAAPTSAGVLDLVVDGRLTARAVAPAGRVLRLAHARARPREVAGEPGTVRFRALPAGVKEVELWLPQQAPCELLALRADAEVTPPAPSGRRRWVHHGSSISHCTQADGPTGTWPAVAAALGSLDPVNLGMAGNGMLDPFVARTIRDLPADLISLKLGVNPVLKSALKPRTFVPAVHGFLDTVREGHPDIPLLVVSPVFCPRLESADAAGATPPGTGAGPSGTGHGRRVAAPGGPGEGPGDPEEETGVAGQEPGDAGETALAPLTLPVVREALERIVRGRRRSDPRLYYLDGRELLGPRDATDIPDGIHPNAAGYRTIGRRFAERVLGGGGAFA</sequence>
<proteinExistence type="predicted"/>
<evidence type="ECO:0000313" key="4">
    <source>
        <dbReference type="Proteomes" id="UP001551011"/>
    </source>
</evidence>
<organism evidence="3 4">
    <name type="scientific">Streptomyces flaveolus</name>
    <dbReference type="NCBI Taxonomy" id="67297"/>
    <lineage>
        <taxon>Bacteria</taxon>
        <taxon>Bacillati</taxon>
        <taxon>Actinomycetota</taxon>
        <taxon>Actinomycetes</taxon>
        <taxon>Kitasatosporales</taxon>
        <taxon>Streptomycetaceae</taxon>
        <taxon>Streptomyces</taxon>
    </lineage>
</organism>
<feature type="region of interest" description="Disordered" evidence="1">
    <location>
        <begin position="284"/>
        <end position="337"/>
    </location>
</feature>
<evidence type="ECO:0000313" key="3">
    <source>
        <dbReference type="EMBL" id="MEU5711698.1"/>
    </source>
</evidence>
<dbReference type="InterPro" id="IPR048977">
    <property type="entry name" value="SsfX3-like_N"/>
</dbReference>
<dbReference type="RefSeq" id="WP_356196145.1">
    <property type="nucleotide sequence ID" value="NZ_JBEXDP010000070.1"/>
</dbReference>
<comment type="caution">
    <text evidence="3">The sequence shown here is derived from an EMBL/GenBank/DDBJ whole genome shotgun (WGS) entry which is preliminary data.</text>
</comment>
<dbReference type="Gene3D" id="3.40.50.1110">
    <property type="entry name" value="SGNH hydrolase"/>
    <property type="match status" value="1"/>
</dbReference>
<reference evidence="3 4" key="1">
    <citation type="submission" date="2024-06" db="EMBL/GenBank/DDBJ databases">
        <title>The Natural Products Discovery Center: Release of the First 8490 Sequenced Strains for Exploring Actinobacteria Biosynthetic Diversity.</title>
        <authorList>
            <person name="Kalkreuter E."/>
            <person name="Kautsar S.A."/>
            <person name="Yang D."/>
            <person name="Bader C.D."/>
            <person name="Teijaro C.N."/>
            <person name="Fluegel L."/>
            <person name="Davis C.M."/>
            <person name="Simpson J.R."/>
            <person name="Lauterbach L."/>
            <person name="Steele A.D."/>
            <person name="Gui C."/>
            <person name="Meng S."/>
            <person name="Li G."/>
            <person name="Viehrig K."/>
            <person name="Ye F."/>
            <person name="Su P."/>
            <person name="Kiefer A.F."/>
            <person name="Nichols A."/>
            <person name="Cepeda A.J."/>
            <person name="Yan W."/>
            <person name="Fan B."/>
            <person name="Jiang Y."/>
            <person name="Adhikari A."/>
            <person name="Zheng C.-J."/>
            <person name="Schuster L."/>
            <person name="Cowan T.M."/>
            <person name="Smanski M.J."/>
            <person name="Chevrette M.G."/>
            <person name="De Carvalho L.P.S."/>
            <person name="Shen B."/>
        </authorList>
    </citation>
    <scope>NUCLEOTIDE SEQUENCE [LARGE SCALE GENOMIC DNA]</scope>
    <source>
        <strain evidence="3 4">NPDC020594</strain>
    </source>
</reference>
<dbReference type="Gene3D" id="2.60.120.260">
    <property type="entry name" value="Galactose-binding domain-like"/>
    <property type="match status" value="1"/>
</dbReference>
<accession>A0ABV3AIB5</accession>
<feature type="domain" description="SsfX3-like N-terminal" evidence="2">
    <location>
        <begin position="13"/>
        <end position="146"/>
    </location>
</feature>
<protein>
    <submittedName>
        <fullName evidence="3">Lipase</fullName>
    </submittedName>
</protein>
<dbReference type="Pfam" id="PF21181">
    <property type="entry name" value="SsfX3_N"/>
    <property type="match status" value="1"/>
</dbReference>